<feature type="transmembrane region" description="Helical" evidence="1">
    <location>
        <begin position="101"/>
        <end position="122"/>
    </location>
</feature>
<evidence type="ECO:0000256" key="1">
    <source>
        <dbReference type="SAM" id="Phobius"/>
    </source>
</evidence>
<dbReference type="EMBL" id="CP118848">
    <property type="protein sequence ID" value="WHI60634.1"/>
    <property type="molecule type" value="Genomic_DNA"/>
</dbReference>
<feature type="transmembrane region" description="Helical" evidence="1">
    <location>
        <begin position="5"/>
        <end position="25"/>
    </location>
</feature>
<dbReference type="AlphaFoldDB" id="A0AAX3W638"/>
<dbReference type="Proteomes" id="UP001223261">
    <property type="component" value="Chromosome"/>
</dbReference>
<sequence>MIKRILDISGICLWIATLLIILINYPSLPSEIPSHYNVSGEADAWAIKAFIFFLPTLGLIIWGVLHFITRGTKLDRYINVSTLYGPPSNEQISSAKFLIDVLKFETVALFSYLAIKGIYTAYGKPFNLGMWEAIIILGIFGVTILLSMIHNYDLDKKKKEE</sequence>
<feature type="transmembrane region" description="Helical" evidence="1">
    <location>
        <begin position="128"/>
        <end position="149"/>
    </location>
</feature>
<proteinExistence type="predicted"/>
<dbReference type="Pfam" id="PF07853">
    <property type="entry name" value="DUF1648"/>
    <property type="match status" value="1"/>
</dbReference>
<keyword evidence="1" id="KW-0472">Membrane</keyword>
<evidence type="ECO:0000313" key="4">
    <source>
        <dbReference type="Proteomes" id="UP001223261"/>
    </source>
</evidence>
<feature type="domain" description="DUF1648" evidence="2">
    <location>
        <begin position="13"/>
        <end position="58"/>
    </location>
</feature>
<keyword evidence="1" id="KW-0812">Transmembrane</keyword>
<keyword evidence="1" id="KW-1133">Transmembrane helix</keyword>
<dbReference type="RefSeq" id="WP_239724356.1">
    <property type="nucleotide sequence ID" value="NZ_CP118848.1"/>
</dbReference>
<gene>
    <name evidence="3" type="ORF">PYH69_03115</name>
</gene>
<evidence type="ECO:0000259" key="2">
    <source>
        <dbReference type="Pfam" id="PF07853"/>
    </source>
</evidence>
<name>A0AAX3W638_MAMLE</name>
<evidence type="ECO:0000313" key="3">
    <source>
        <dbReference type="EMBL" id="WHI60634.1"/>
    </source>
</evidence>
<dbReference type="InterPro" id="IPR012867">
    <property type="entry name" value="DUF1648"/>
</dbReference>
<accession>A0AAX3W638</accession>
<organism evidence="3 4">
    <name type="scientific">Mammaliicoccus lentus</name>
    <name type="common">Staphylococcus lentus</name>
    <dbReference type="NCBI Taxonomy" id="42858"/>
    <lineage>
        <taxon>Bacteria</taxon>
        <taxon>Bacillati</taxon>
        <taxon>Bacillota</taxon>
        <taxon>Bacilli</taxon>
        <taxon>Bacillales</taxon>
        <taxon>Staphylococcaceae</taxon>
        <taxon>Mammaliicoccus</taxon>
    </lineage>
</organism>
<protein>
    <submittedName>
        <fullName evidence="3">DUF1648 domain-containing protein</fullName>
    </submittedName>
</protein>
<feature type="transmembrane region" description="Helical" evidence="1">
    <location>
        <begin position="45"/>
        <end position="68"/>
    </location>
</feature>
<reference evidence="3" key="1">
    <citation type="journal article" date="2023" name="Antibiotics">
        <title>Prevalence and Molecular Characterization of Methicillin-Resistant Staphylococci (MRS) and Mammaliicocci (MRM) in Dromedary Camels from Algeria: First Detection of SCCmec-mecC Hybrid in Methicillin-Resistant Mammaliicoccus lentus.</title>
        <authorList>
            <person name="Belhout C."/>
            <person name="Boyen F."/>
            <person name="Vereecke N."/>
            <person name="Theuns S."/>
            <person name="Taibi N."/>
            <person name="Stegger M."/>
            <person name="de la Fe-Rodriguez P.Y."/>
            <person name="Bouayad L."/>
            <person name="Elgroud R."/>
            <person name="Butaye P."/>
        </authorList>
    </citation>
    <scope>NUCLEOTIDE SEQUENCE</scope>
    <source>
        <strain evidence="3">7048</strain>
    </source>
</reference>